<dbReference type="GO" id="GO:0032259">
    <property type="term" value="P:methylation"/>
    <property type="evidence" value="ECO:0007669"/>
    <property type="project" value="UniProtKB-KW"/>
</dbReference>
<feature type="domain" description="Prepilin type IV endopeptidase peptidase" evidence="11">
    <location>
        <begin position="105"/>
        <end position="223"/>
    </location>
</feature>
<dbReference type="PRINTS" id="PR00864">
    <property type="entry name" value="PREPILNPTASE"/>
</dbReference>
<evidence type="ECO:0000313" key="13">
    <source>
        <dbReference type="EMBL" id="HHS52591.1"/>
    </source>
</evidence>
<dbReference type="GO" id="GO:0006465">
    <property type="term" value="P:signal peptide processing"/>
    <property type="evidence" value="ECO:0007669"/>
    <property type="project" value="TreeGrafter"/>
</dbReference>
<evidence type="ECO:0000256" key="9">
    <source>
        <dbReference type="RuleBase" id="RU003794"/>
    </source>
</evidence>
<gene>
    <name evidence="13" type="ORF">ENW73_06980</name>
</gene>
<evidence type="ECO:0000256" key="6">
    <source>
        <dbReference type="ARBA" id="ARBA00022989"/>
    </source>
</evidence>
<feature type="transmembrane region" description="Helical" evidence="10">
    <location>
        <begin position="6"/>
        <end position="26"/>
    </location>
</feature>
<evidence type="ECO:0000256" key="5">
    <source>
        <dbReference type="ARBA" id="ARBA00022692"/>
    </source>
</evidence>
<keyword evidence="9" id="KW-0378">Hydrolase</keyword>
<feature type="transmembrane region" description="Helical" evidence="10">
    <location>
        <begin position="101"/>
        <end position="119"/>
    </location>
</feature>
<feature type="transmembrane region" description="Helical" evidence="10">
    <location>
        <begin position="75"/>
        <end position="95"/>
    </location>
</feature>
<keyword evidence="7 10" id="KW-0472">Membrane</keyword>
<dbReference type="Pfam" id="PF01478">
    <property type="entry name" value="Peptidase_A24"/>
    <property type="match status" value="1"/>
</dbReference>
<evidence type="ECO:0000256" key="7">
    <source>
        <dbReference type="ARBA" id="ARBA00023136"/>
    </source>
</evidence>
<dbReference type="PANTHER" id="PTHR30487">
    <property type="entry name" value="TYPE 4 PREPILIN-LIKE PROTEINS LEADER PEPTIDE-PROCESSING ENZYME"/>
    <property type="match status" value="1"/>
</dbReference>
<dbReference type="PANTHER" id="PTHR30487:SF0">
    <property type="entry name" value="PREPILIN LEADER PEPTIDASE_N-METHYLTRANSFERASE-RELATED"/>
    <property type="match status" value="1"/>
</dbReference>
<dbReference type="EMBL" id="DTLI01000166">
    <property type="protein sequence ID" value="HHS52591.1"/>
    <property type="molecule type" value="Genomic_DNA"/>
</dbReference>
<evidence type="ECO:0000259" key="12">
    <source>
        <dbReference type="Pfam" id="PF06750"/>
    </source>
</evidence>
<dbReference type="InterPro" id="IPR050882">
    <property type="entry name" value="Prepilin_peptidase/N-MTase"/>
</dbReference>
<evidence type="ECO:0000256" key="2">
    <source>
        <dbReference type="ARBA" id="ARBA00005801"/>
    </source>
</evidence>
<protein>
    <recommendedName>
        <fullName evidence="9">Prepilin leader peptidase/N-methyltransferase</fullName>
        <ecNumber evidence="9">2.1.1.-</ecNumber>
        <ecNumber evidence="9">3.4.23.43</ecNumber>
    </recommendedName>
</protein>
<keyword evidence="9" id="KW-0808">Transferase</keyword>
<dbReference type="EC" id="3.4.23.43" evidence="9"/>
<feature type="transmembrane region" description="Helical" evidence="10">
    <location>
        <begin position="241"/>
        <end position="263"/>
    </location>
</feature>
<dbReference type="InterPro" id="IPR000045">
    <property type="entry name" value="Prepilin_IV_endopep_pep"/>
</dbReference>
<evidence type="ECO:0000256" key="3">
    <source>
        <dbReference type="ARBA" id="ARBA00022475"/>
    </source>
</evidence>
<dbReference type="GO" id="GO:0008168">
    <property type="term" value="F:methyltransferase activity"/>
    <property type="evidence" value="ECO:0007669"/>
    <property type="project" value="UniProtKB-KW"/>
</dbReference>
<dbReference type="InterPro" id="IPR014032">
    <property type="entry name" value="Peptidase_A24A_bac"/>
</dbReference>
<feature type="transmembrane region" description="Helical" evidence="10">
    <location>
        <begin position="150"/>
        <end position="168"/>
    </location>
</feature>
<comment type="catalytic activity">
    <reaction evidence="9">
        <text>Typically cleaves a -Gly-|-Phe- bond to release an N-terminal, basic peptide of 5-8 residues from type IV prepilin, and then N-methylates the new N-terminal amino group, the methyl donor being S-adenosyl-L-methionine.</text>
        <dbReference type="EC" id="3.4.23.43"/>
    </reaction>
</comment>
<keyword evidence="9" id="KW-0511">Multifunctional enzyme</keyword>
<dbReference type="GO" id="GO:0005886">
    <property type="term" value="C:plasma membrane"/>
    <property type="evidence" value="ECO:0007669"/>
    <property type="project" value="UniProtKB-SubCell"/>
</dbReference>
<comment type="function">
    <text evidence="9">Plays an essential role in type IV pili and type II pseudopili formation by proteolytically removing the leader sequence from substrate proteins and subsequently monomethylating the alpha-amino group of the newly exposed N-terminal phenylalanine.</text>
</comment>
<evidence type="ECO:0000256" key="10">
    <source>
        <dbReference type="SAM" id="Phobius"/>
    </source>
</evidence>
<dbReference type="GO" id="GO:0004190">
    <property type="term" value="F:aspartic-type endopeptidase activity"/>
    <property type="evidence" value="ECO:0007669"/>
    <property type="project" value="UniProtKB-EC"/>
</dbReference>
<name>A0A7C6A9K6_UNCW3</name>
<dbReference type="AlphaFoldDB" id="A0A7C6A9K6"/>
<evidence type="ECO:0000256" key="1">
    <source>
        <dbReference type="ARBA" id="ARBA00004429"/>
    </source>
</evidence>
<accession>A0A7C6A9K6</accession>
<proteinExistence type="inferred from homology"/>
<feature type="transmembrane region" description="Helical" evidence="10">
    <location>
        <begin position="126"/>
        <end position="144"/>
    </location>
</feature>
<feature type="domain" description="Prepilin peptidase A24 N-terminal" evidence="12">
    <location>
        <begin position="12"/>
        <end position="95"/>
    </location>
</feature>
<keyword evidence="9" id="KW-0645">Protease</keyword>
<comment type="subcellular location">
    <subcellularLocation>
        <location evidence="1">Cell inner membrane</location>
        <topology evidence="1">Multi-pass membrane protein</topology>
    </subcellularLocation>
    <subcellularLocation>
        <location evidence="9">Cell membrane</location>
        <topology evidence="9">Multi-pass membrane protein</topology>
    </subcellularLocation>
</comment>
<dbReference type="InterPro" id="IPR010627">
    <property type="entry name" value="Prepilin_pept_A24_N"/>
</dbReference>
<keyword evidence="3" id="KW-1003">Cell membrane</keyword>
<comment type="similarity">
    <text evidence="2 8">Belongs to the peptidase A24 family.</text>
</comment>
<sequence length="268" mass="29950">MLVLAAYFLVLLIGLAIGSFLNVCIYRIPRNQSIILPASHCPNCKKPIRFYDNIPILSYILLGGRCRYCHKPISIIYPIVELLTAILFILAFYKFGFTLSFLRAILLISFLILVTFIDLEFQIAPFRITLAGLVIGFLTSFFIPKFSTKSLLGIVLGGLFVFLAWALWRYLLSGLFKTAMGIRQKEGIGFGDLPLTAMIGAFLGWQDLIVAIFLAVVAGVVIGFVLRVVKKNQPGQPIAFGPFLAFGGLISLFFGKIIINWYLNQFLY</sequence>
<reference evidence="13" key="1">
    <citation type="journal article" date="2020" name="mSystems">
        <title>Genome- and Community-Level Interaction Insights into Carbon Utilization and Element Cycling Functions of Hydrothermarchaeota in Hydrothermal Sediment.</title>
        <authorList>
            <person name="Zhou Z."/>
            <person name="Liu Y."/>
            <person name="Xu W."/>
            <person name="Pan J."/>
            <person name="Luo Z.H."/>
            <person name="Li M."/>
        </authorList>
    </citation>
    <scope>NUCLEOTIDE SEQUENCE [LARGE SCALE GENOMIC DNA]</scope>
    <source>
        <strain evidence="13">SpSt-876</strain>
    </source>
</reference>
<keyword evidence="5 9" id="KW-0812">Transmembrane</keyword>
<organism evidence="13">
    <name type="scientific">candidate division WOR-3 bacterium</name>
    <dbReference type="NCBI Taxonomy" id="2052148"/>
    <lineage>
        <taxon>Bacteria</taxon>
        <taxon>Bacteria division WOR-3</taxon>
    </lineage>
</organism>
<evidence type="ECO:0000259" key="11">
    <source>
        <dbReference type="Pfam" id="PF01478"/>
    </source>
</evidence>
<dbReference type="EC" id="2.1.1.-" evidence="9"/>
<keyword evidence="6 10" id="KW-1133">Transmembrane helix</keyword>
<keyword evidence="9" id="KW-0489">Methyltransferase</keyword>
<dbReference type="Pfam" id="PF06750">
    <property type="entry name" value="A24_N_bact"/>
    <property type="match status" value="1"/>
</dbReference>
<keyword evidence="4" id="KW-0997">Cell inner membrane</keyword>
<comment type="caution">
    <text evidence="13">The sequence shown here is derived from an EMBL/GenBank/DDBJ whole genome shotgun (WGS) entry which is preliminary data.</text>
</comment>
<evidence type="ECO:0000256" key="8">
    <source>
        <dbReference type="RuleBase" id="RU003793"/>
    </source>
</evidence>
<evidence type="ECO:0000256" key="4">
    <source>
        <dbReference type="ARBA" id="ARBA00022519"/>
    </source>
</evidence>
<feature type="transmembrane region" description="Helical" evidence="10">
    <location>
        <begin position="211"/>
        <end position="229"/>
    </location>
</feature>
<dbReference type="Gene3D" id="1.20.120.1220">
    <property type="match status" value="1"/>
</dbReference>